<protein>
    <recommendedName>
        <fullName evidence="1">Immunity MXAN-0049 protein domain-containing protein</fullName>
    </recommendedName>
</protein>
<evidence type="ECO:0000313" key="2">
    <source>
        <dbReference type="EMBL" id="SEL04900.1"/>
    </source>
</evidence>
<evidence type="ECO:0000313" key="3">
    <source>
        <dbReference type="Proteomes" id="UP000182719"/>
    </source>
</evidence>
<accession>A0A1H7M0V3</accession>
<name>A0A1H7M0V3_STIAU</name>
<organism evidence="2 3">
    <name type="scientific">Stigmatella aurantiaca</name>
    <dbReference type="NCBI Taxonomy" id="41"/>
    <lineage>
        <taxon>Bacteria</taxon>
        <taxon>Pseudomonadati</taxon>
        <taxon>Myxococcota</taxon>
        <taxon>Myxococcia</taxon>
        <taxon>Myxococcales</taxon>
        <taxon>Cystobacterineae</taxon>
        <taxon>Archangiaceae</taxon>
        <taxon>Stigmatella</taxon>
    </lineage>
</organism>
<proteinExistence type="predicted"/>
<gene>
    <name evidence="2" type="ORF">SAMN05444354_103398</name>
</gene>
<dbReference type="AlphaFoldDB" id="A0A1H7M0V3"/>
<dbReference type="EMBL" id="FOAP01000003">
    <property type="protein sequence ID" value="SEL04900.1"/>
    <property type="molecule type" value="Genomic_DNA"/>
</dbReference>
<reference evidence="3" key="1">
    <citation type="submission" date="2016-10" db="EMBL/GenBank/DDBJ databases">
        <authorList>
            <person name="Varghese N."/>
            <person name="Submissions S."/>
        </authorList>
    </citation>
    <scope>NUCLEOTIDE SEQUENCE [LARGE SCALE GENOMIC DNA]</scope>
    <source>
        <strain evidence="3">DSM 17044</strain>
    </source>
</reference>
<dbReference type="InterPro" id="IPR012433">
    <property type="entry name" value="Imm11"/>
</dbReference>
<dbReference type="Proteomes" id="UP000182719">
    <property type="component" value="Unassembled WGS sequence"/>
</dbReference>
<dbReference type="Pfam" id="PF07791">
    <property type="entry name" value="Imm11"/>
    <property type="match status" value="1"/>
</dbReference>
<keyword evidence="3" id="KW-1185">Reference proteome</keyword>
<feature type="domain" description="Immunity MXAN-0049 protein" evidence="1">
    <location>
        <begin position="35"/>
        <end position="157"/>
    </location>
</feature>
<sequence length="158" mass="17533">MDPWQFRQGRVLALEGVACFPIQVAGDSLDFCWAAFAIPVVHERVVQLFERLGVQDVQFIPAKVAGAGGAHFILNALRVIRCIDDARSEEVQHWTPEDGEPEKTGEYRSIIGLRIHPAKVGDARIFRPWGWRIALIVSEDLQQAIEAGGISGVRFTSV</sequence>
<evidence type="ECO:0000259" key="1">
    <source>
        <dbReference type="Pfam" id="PF07791"/>
    </source>
</evidence>